<protein>
    <submittedName>
        <fullName evidence="2">Uncharacterized protein</fullName>
    </submittedName>
</protein>
<organism evidence="2 3">
    <name type="scientific">Phytophthora oleae</name>
    <dbReference type="NCBI Taxonomy" id="2107226"/>
    <lineage>
        <taxon>Eukaryota</taxon>
        <taxon>Sar</taxon>
        <taxon>Stramenopiles</taxon>
        <taxon>Oomycota</taxon>
        <taxon>Peronosporomycetes</taxon>
        <taxon>Peronosporales</taxon>
        <taxon>Peronosporaceae</taxon>
        <taxon>Phytophthora</taxon>
    </lineage>
</organism>
<dbReference type="Proteomes" id="UP001632037">
    <property type="component" value="Unassembled WGS sequence"/>
</dbReference>
<feature type="region of interest" description="Disordered" evidence="1">
    <location>
        <begin position="127"/>
        <end position="158"/>
    </location>
</feature>
<evidence type="ECO:0000256" key="1">
    <source>
        <dbReference type="SAM" id="MobiDB-lite"/>
    </source>
</evidence>
<feature type="region of interest" description="Disordered" evidence="1">
    <location>
        <begin position="1"/>
        <end position="34"/>
    </location>
</feature>
<comment type="caution">
    <text evidence="2">The sequence shown here is derived from an EMBL/GenBank/DDBJ whole genome shotgun (WGS) entry which is preliminary data.</text>
</comment>
<evidence type="ECO:0000313" key="2">
    <source>
        <dbReference type="EMBL" id="KAL3662805.1"/>
    </source>
</evidence>
<dbReference type="EMBL" id="JBIMZQ010000030">
    <property type="protein sequence ID" value="KAL3662805.1"/>
    <property type="molecule type" value="Genomic_DNA"/>
</dbReference>
<accession>A0ABD3F7F4</accession>
<keyword evidence="3" id="KW-1185">Reference proteome</keyword>
<name>A0ABD3F7F4_9STRA</name>
<reference evidence="2 3" key="1">
    <citation type="submission" date="2024-09" db="EMBL/GenBank/DDBJ databases">
        <title>Genome sequencing and assembly of Phytophthora oleae, isolate VK10A, causative agent of rot of olive drupes.</title>
        <authorList>
            <person name="Conti Taguali S."/>
            <person name="Riolo M."/>
            <person name="La Spada F."/>
            <person name="Cacciola S.O."/>
            <person name="Dionisio G."/>
        </authorList>
    </citation>
    <scope>NUCLEOTIDE SEQUENCE [LARGE SCALE GENOMIC DNA]</scope>
    <source>
        <strain evidence="2 3">VK10A</strain>
    </source>
</reference>
<gene>
    <name evidence="2" type="ORF">V7S43_012207</name>
</gene>
<sequence>MPNLTLWKSCEPGTEATELAGTDVQPENEESEKELEARLYPFDEGEMFARVAQNAEAAKDPSLEDLSLLLSIPLDTLERTRQASPDDLGTPEHWQEWFQGTLETSEEVKRANWDFRAPVVSTVTPAKPKKTRVETVRSAGGVRPPGKDGDSKENGTVEDEDLVGANILLSLDIRLESDETVRKPRTGSPRVLLRRDEWKLARRVARRAVYRFLKL</sequence>
<feature type="compositionally biased region" description="Basic and acidic residues" evidence="1">
    <location>
        <begin position="145"/>
        <end position="155"/>
    </location>
</feature>
<dbReference type="AlphaFoldDB" id="A0ABD3F7F4"/>
<evidence type="ECO:0000313" key="3">
    <source>
        <dbReference type="Proteomes" id="UP001632037"/>
    </source>
</evidence>
<proteinExistence type="predicted"/>